<accession>A0A9K3JKG0</accession>
<dbReference type="AlphaFoldDB" id="A0A9K3JKG0"/>
<reference evidence="2" key="2">
    <citation type="submission" date="2020-06" db="EMBL/GenBank/DDBJ databases">
        <title>Helianthus annuus Genome sequencing and assembly Release 2.</title>
        <authorList>
            <person name="Gouzy J."/>
            <person name="Langlade N."/>
            <person name="Munos S."/>
        </authorList>
    </citation>
    <scope>NUCLEOTIDE SEQUENCE</scope>
    <source>
        <tissue evidence="2">Leaves</tissue>
    </source>
</reference>
<keyword evidence="3" id="KW-1185">Reference proteome</keyword>
<reference evidence="2" key="1">
    <citation type="journal article" date="2017" name="Nature">
        <title>The sunflower genome provides insights into oil metabolism, flowering and Asterid evolution.</title>
        <authorList>
            <person name="Badouin H."/>
            <person name="Gouzy J."/>
            <person name="Grassa C.J."/>
            <person name="Murat F."/>
            <person name="Staton S.E."/>
            <person name="Cottret L."/>
            <person name="Lelandais-Briere C."/>
            <person name="Owens G.L."/>
            <person name="Carrere S."/>
            <person name="Mayjonade B."/>
            <person name="Legrand L."/>
            <person name="Gill N."/>
            <person name="Kane N.C."/>
            <person name="Bowers J.E."/>
            <person name="Hubner S."/>
            <person name="Bellec A."/>
            <person name="Berard A."/>
            <person name="Berges H."/>
            <person name="Blanchet N."/>
            <person name="Boniface M.C."/>
            <person name="Brunel D."/>
            <person name="Catrice O."/>
            <person name="Chaidir N."/>
            <person name="Claudel C."/>
            <person name="Donnadieu C."/>
            <person name="Faraut T."/>
            <person name="Fievet G."/>
            <person name="Helmstetter N."/>
            <person name="King M."/>
            <person name="Knapp S.J."/>
            <person name="Lai Z."/>
            <person name="Le Paslier M.C."/>
            <person name="Lippi Y."/>
            <person name="Lorenzon L."/>
            <person name="Mandel J.R."/>
            <person name="Marage G."/>
            <person name="Marchand G."/>
            <person name="Marquand E."/>
            <person name="Bret-Mestries E."/>
            <person name="Morien E."/>
            <person name="Nambeesan S."/>
            <person name="Nguyen T."/>
            <person name="Pegot-Espagnet P."/>
            <person name="Pouilly N."/>
            <person name="Raftis F."/>
            <person name="Sallet E."/>
            <person name="Schiex T."/>
            <person name="Thomas J."/>
            <person name="Vandecasteele C."/>
            <person name="Vares D."/>
            <person name="Vear F."/>
            <person name="Vautrin S."/>
            <person name="Crespi M."/>
            <person name="Mangin B."/>
            <person name="Burke J.M."/>
            <person name="Salse J."/>
            <person name="Munos S."/>
            <person name="Vincourt P."/>
            <person name="Rieseberg L.H."/>
            <person name="Langlade N.B."/>
        </authorList>
    </citation>
    <scope>NUCLEOTIDE SEQUENCE</scope>
    <source>
        <tissue evidence="2">Leaves</tissue>
    </source>
</reference>
<dbReference type="Gramene" id="mRNA:HanXRQr2_Chr02g0050791">
    <property type="protein sequence ID" value="CDS:HanXRQr2_Chr02g0050791.1"/>
    <property type="gene ID" value="HanXRQr2_Chr02g0050791"/>
</dbReference>
<feature type="transmembrane region" description="Helical" evidence="1">
    <location>
        <begin position="29"/>
        <end position="50"/>
    </location>
</feature>
<dbReference type="EMBL" id="MNCJ02000317">
    <property type="protein sequence ID" value="KAF5817256.1"/>
    <property type="molecule type" value="Genomic_DNA"/>
</dbReference>
<keyword evidence="1" id="KW-0812">Transmembrane</keyword>
<protein>
    <submittedName>
        <fullName evidence="2">Uncharacterized protein</fullName>
    </submittedName>
</protein>
<evidence type="ECO:0000313" key="3">
    <source>
        <dbReference type="Proteomes" id="UP000215914"/>
    </source>
</evidence>
<proteinExistence type="predicted"/>
<comment type="caution">
    <text evidence="2">The sequence shown here is derived from an EMBL/GenBank/DDBJ whole genome shotgun (WGS) entry which is preliminary data.</text>
</comment>
<sequence>MLLQLHSYTYNLKYSCIYMWSMCLCMHKYAAYAYVIVNVSICIFPSLPIFHA</sequence>
<keyword evidence="1" id="KW-0472">Membrane</keyword>
<keyword evidence="1" id="KW-1133">Transmembrane helix</keyword>
<gene>
    <name evidence="2" type="ORF">HanXRQr2_Chr02g0050791</name>
</gene>
<evidence type="ECO:0000256" key="1">
    <source>
        <dbReference type="SAM" id="Phobius"/>
    </source>
</evidence>
<dbReference type="Proteomes" id="UP000215914">
    <property type="component" value="Unassembled WGS sequence"/>
</dbReference>
<name>A0A9K3JKG0_HELAN</name>
<organism evidence="2 3">
    <name type="scientific">Helianthus annuus</name>
    <name type="common">Common sunflower</name>
    <dbReference type="NCBI Taxonomy" id="4232"/>
    <lineage>
        <taxon>Eukaryota</taxon>
        <taxon>Viridiplantae</taxon>
        <taxon>Streptophyta</taxon>
        <taxon>Embryophyta</taxon>
        <taxon>Tracheophyta</taxon>
        <taxon>Spermatophyta</taxon>
        <taxon>Magnoliopsida</taxon>
        <taxon>eudicotyledons</taxon>
        <taxon>Gunneridae</taxon>
        <taxon>Pentapetalae</taxon>
        <taxon>asterids</taxon>
        <taxon>campanulids</taxon>
        <taxon>Asterales</taxon>
        <taxon>Asteraceae</taxon>
        <taxon>Asteroideae</taxon>
        <taxon>Heliantheae alliance</taxon>
        <taxon>Heliantheae</taxon>
        <taxon>Helianthus</taxon>
    </lineage>
</organism>
<evidence type="ECO:0000313" key="2">
    <source>
        <dbReference type="EMBL" id="KAF5817256.1"/>
    </source>
</evidence>